<dbReference type="Proteomes" id="UP001059596">
    <property type="component" value="Unassembled WGS sequence"/>
</dbReference>
<comment type="caution">
    <text evidence="2">The sequence shown here is derived from an EMBL/GenBank/DDBJ whole genome shotgun (WGS) entry which is preliminary data.</text>
</comment>
<reference evidence="2" key="1">
    <citation type="journal article" date="2023" name="Genome Biol. Evol.">
        <title>Long-read-based Genome Assembly of Drosophila gunungcola Reveals Fewer Chemosensory Genes in Flower-breeding Species.</title>
        <authorList>
            <person name="Negi A."/>
            <person name="Liao B.Y."/>
            <person name="Yeh S.D."/>
        </authorList>
    </citation>
    <scope>NUCLEOTIDE SEQUENCE</scope>
    <source>
        <strain evidence="2">Sukarami</strain>
    </source>
</reference>
<feature type="region of interest" description="Disordered" evidence="1">
    <location>
        <begin position="291"/>
        <end position="335"/>
    </location>
</feature>
<accession>A0A9P9YC72</accession>
<gene>
    <name evidence="2" type="ORF">M5D96_012882</name>
</gene>
<feature type="compositionally biased region" description="Polar residues" evidence="1">
    <location>
        <begin position="360"/>
        <end position="369"/>
    </location>
</feature>
<dbReference type="OrthoDB" id="7740893at2759"/>
<dbReference type="AlphaFoldDB" id="A0A9P9YC72"/>
<sequence length="625" mass="70434">MSGRYKEYAKFKYYMEKCYVLPLELKNDIIYCQRAMRDFLKVHGLVSDVFKEQADADPVQMRRILDELEEEVYEINAEQQFLLLRLNDDLEGFYKKLKENNIACLPELANEFVSGQIVPLISEPSYKISPQSVMNRDNEEMLIRKHFLLSQDDEAGVPPLKLSDLDENIPLMLAPPVRGLGQQIAAVHPQVTWPKVETLPVQVHLQVPLAVPVAAPPPQLKSHTEMMKRSLNVMPLKRKTITCTSPPPLAPITQKVVVPAAPAVPTLAPKSENPPLDFEVVAQSRKNLHQALKRARKTKQQPRLFDDEEDLELTSLETSRKNKSKSPPPLEMSNTAANQASNANANALVKKSSAPHIPLQGTSKNAYKTRNTRRKSAPTPSSNSQPQAQAQAQAQPQPAGSPSGSSDDSSAELQQEQQRLFASAAQWRDEPRESRILPADYGQETFLGLFGLYTPEVLKKLNQRHSKRKRRTVQNASGVDFHYGQQLNAMDTLVLGVRGHKKAKDKPEFLLSPKEKRLQANSKRAYTRKSKSPDKITDKIAVGGGPAVESICQHGEGGASKCRKCRECRECKRKVEREAIYCHFCSGFYHMDCHEATKNRQQMQLQNSRCPPCLREQMHKMRDAK</sequence>
<feature type="compositionally biased region" description="Low complexity" evidence="1">
    <location>
        <begin position="377"/>
        <end position="408"/>
    </location>
</feature>
<feature type="compositionally biased region" description="Basic residues" evidence="1">
    <location>
        <begin position="291"/>
        <end position="300"/>
    </location>
</feature>
<name>A0A9P9YC72_9MUSC</name>
<dbReference type="EMBL" id="JAMKOV010000076">
    <property type="protein sequence ID" value="KAI8034329.1"/>
    <property type="molecule type" value="Genomic_DNA"/>
</dbReference>
<organism evidence="2 3">
    <name type="scientific">Drosophila gunungcola</name>
    <name type="common">fruit fly</name>
    <dbReference type="NCBI Taxonomy" id="103775"/>
    <lineage>
        <taxon>Eukaryota</taxon>
        <taxon>Metazoa</taxon>
        <taxon>Ecdysozoa</taxon>
        <taxon>Arthropoda</taxon>
        <taxon>Hexapoda</taxon>
        <taxon>Insecta</taxon>
        <taxon>Pterygota</taxon>
        <taxon>Neoptera</taxon>
        <taxon>Endopterygota</taxon>
        <taxon>Diptera</taxon>
        <taxon>Brachycera</taxon>
        <taxon>Muscomorpha</taxon>
        <taxon>Ephydroidea</taxon>
        <taxon>Drosophilidae</taxon>
        <taxon>Drosophila</taxon>
        <taxon>Sophophora</taxon>
    </lineage>
</organism>
<protein>
    <submittedName>
        <fullName evidence="2">Uncharacterized protein</fullName>
    </submittedName>
</protein>
<proteinExistence type="predicted"/>
<evidence type="ECO:0000313" key="3">
    <source>
        <dbReference type="Proteomes" id="UP001059596"/>
    </source>
</evidence>
<evidence type="ECO:0000313" key="2">
    <source>
        <dbReference type="EMBL" id="KAI8034329.1"/>
    </source>
</evidence>
<keyword evidence="3" id="KW-1185">Reference proteome</keyword>
<feature type="region of interest" description="Disordered" evidence="1">
    <location>
        <begin position="352"/>
        <end position="416"/>
    </location>
</feature>
<evidence type="ECO:0000256" key="1">
    <source>
        <dbReference type="SAM" id="MobiDB-lite"/>
    </source>
</evidence>